<organism evidence="13 14">
    <name type="scientific">Archangium minus</name>
    <dbReference type="NCBI Taxonomy" id="83450"/>
    <lineage>
        <taxon>Bacteria</taxon>
        <taxon>Pseudomonadati</taxon>
        <taxon>Myxococcota</taxon>
        <taxon>Myxococcia</taxon>
        <taxon>Myxococcales</taxon>
        <taxon>Cystobacterineae</taxon>
        <taxon>Archangiaceae</taxon>
        <taxon>Archangium</taxon>
    </lineage>
</organism>
<dbReference type="CDD" id="cd13959">
    <property type="entry name" value="PT_UbiA_COQ2"/>
    <property type="match status" value="1"/>
</dbReference>
<feature type="transmembrane region" description="Helical" evidence="12">
    <location>
        <begin position="146"/>
        <end position="164"/>
    </location>
</feature>
<gene>
    <name evidence="13" type="ORF">F0U60_28805</name>
</gene>
<dbReference type="NCBIfam" id="TIGR01474">
    <property type="entry name" value="ubiA_proteo"/>
    <property type="match status" value="1"/>
</dbReference>
<evidence type="ECO:0000256" key="2">
    <source>
        <dbReference type="ARBA" id="ARBA00004141"/>
    </source>
</evidence>
<dbReference type="EMBL" id="CP043494">
    <property type="protein sequence ID" value="WNG47682.1"/>
    <property type="molecule type" value="Genomic_DNA"/>
</dbReference>
<feature type="transmembrane region" description="Helical" evidence="12">
    <location>
        <begin position="303"/>
        <end position="319"/>
    </location>
</feature>
<evidence type="ECO:0000256" key="9">
    <source>
        <dbReference type="ARBA" id="ARBA00022989"/>
    </source>
</evidence>
<dbReference type="EC" id="2.5.1.39" evidence="11"/>
<keyword evidence="4" id="KW-1003">Cell membrane</keyword>
<evidence type="ECO:0000256" key="6">
    <source>
        <dbReference type="ARBA" id="ARBA00022679"/>
    </source>
</evidence>
<keyword evidence="6" id="KW-0808">Transferase</keyword>
<accession>A0ABY9WX11</accession>
<dbReference type="Pfam" id="PF01040">
    <property type="entry name" value="UbiA"/>
    <property type="match status" value="1"/>
</dbReference>
<evidence type="ECO:0000256" key="7">
    <source>
        <dbReference type="ARBA" id="ARBA00022688"/>
    </source>
</evidence>
<evidence type="ECO:0000256" key="4">
    <source>
        <dbReference type="ARBA" id="ARBA00022475"/>
    </source>
</evidence>
<name>A0ABY9WX11_9BACT</name>
<keyword evidence="10 12" id="KW-0472">Membrane</keyword>
<comment type="similarity">
    <text evidence="3">Belongs to the UbiA prenyltransferase family.</text>
</comment>
<keyword evidence="5" id="KW-0997">Cell inner membrane</keyword>
<dbReference type="InterPro" id="IPR000537">
    <property type="entry name" value="UbiA_prenyltransferase"/>
</dbReference>
<feature type="transmembrane region" description="Helical" evidence="12">
    <location>
        <begin position="196"/>
        <end position="216"/>
    </location>
</feature>
<dbReference type="PANTHER" id="PTHR11048">
    <property type="entry name" value="PRENYLTRANSFERASES"/>
    <property type="match status" value="1"/>
</dbReference>
<evidence type="ECO:0000313" key="13">
    <source>
        <dbReference type="EMBL" id="WNG47682.1"/>
    </source>
</evidence>
<dbReference type="PANTHER" id="PTHR11048:SF28">
    <property type="entry name" value="4-HYDROXYBENZOATE POLYPRENYLTRANSFERASE, MITOCHONDRIAL"/>
    <property type="match status" value="1"/>
</dbReference>
<evidence type="ECO:0000256" key="8">
    <source>
        <dbReference type="ARBA" id="ARBA00022692"/>
    </source>
</evidence>
<evidence type="ECO:0000256" key="12">
    <source>
        <dbReference type="SAM" id="Phobius"/>
    </source>
</evidence>
<dbReference type="Proteomes" id="UP001611383">
    <property type="component" value="Chromosome"/>
</dbReference>
<keyword evidence="9 12" id="KW-1133">Transmembrane helix</keyword>
<sequence>MTTASESNPPAPVVGAGARSVGHTDMRPGWIDRFVPAPARPYLRLMRLDRPIGIWLRLFPAWWAILLANQGRPHLGLMALFLAEAILTRSLGCIINDILDRHIDAQVERTRMRPLASNQLTVRQAIAFLALLAVLEFLILSSLGPLLLSMLAATLVLAALYPLMKRLTWWPQAFLGVVYNSGALMGWVALSGKLDLAPLLLYAGCVLWTLGYDTIYAHQDKRDDARIGVKSTAVYLGRSSRGWVSAFYALALLFWGAALASQLSPSATLAALLAVTLHFVWQLRSWNPESPADCLAKFKSNQSVGWLLLAGLALVGGGFR</sequence>
<proteinExistence type="inferred from homology"/>
<comment type="subcellular location">
    <subcellularLocation>
        <location evidence="2">Membrane</location>
        <topology evidence="2">Multi-pass membrane protein</topology>
    </subcellularLocation>
</comment>
<keyword evidence="14" id="KW-1185">Reference proteome</keyword>
<evidence type="ECO:0000313" key="14">
    <source>
        <dbReference type="Proteomes" id="UP001611383"/>
    </source>
</evidence>
<protein>
    <recommendedName>
        <fullName evidence="11">4-hydroxybenzoate octaprenyltransferase</fullName>
        <ecNumber evidence="11">2.5.1.39</ecNumber>
    </recommendedName>
</protein>
<comment type="cofactor">
    <cofactor evidence="1">
        <name>Mg(2+)</name>
        <dbReference type="ChEBI" id="CHEBI:18420"/>
    </cofactor>
</comment>
<keyword evidence="7" id="KW-0831">Ubiquinone biosynthesis</keyword>
<dbReference type="Gene3D" id="1.20.120.1780">
    <property type="entry name" value="UbiA prenyltransferase"/>
    <property type="match status" value="1"/>
</dbReference>
<feature type="transmembrane region" description="Helical" evidence="12">
    <location>
        <begin position="173"/>
        <end position="190"/>
    </location>
</feature>
<dbReference type="HAMAP" id="MF_01635">
    <property type="entry name" value="UbiA"/>
    <property type="match status" value="1"/>
</dbReference>
<dbReference type="InterPro" id="IPR039653">
    <property type="entry name" value="Prenyltransferase"/>
</dbReference>
<feature type="transmembrane region" description="Helical" evidence="12">
    <location>
        <begin position="242"/>
        <end position="260"/>
    </location>
</feature>
<dbReference type="InterPro" id="IPR044878">
    <property type="entry name" value="UbiA_sf"/>
</dbReference>
<evidence type="ECO:0000256" key="5">
    <source>
        <dbReference type="ARBA" id="ARBA00022519"/>
    </source>
</evidence>
<evidence type="ECO:0000256" key="1">
    <source>
        <dbReference type="ARBA" id="ARBA00001946"/>
    </source>
</evidence>
<reference evidence="13 14" key="1">
    <citation type="submission" date="2019-08" db="EMBL/GenBank/DDBJ databases">
        <title>Archangium and Cystobacter genomes.</title>
        <authorList>
            <person name="Chen I.-C.K."/>
            <person name="Wielgoss S."/>
        </authorList>
    </citation>
    <scope>NUCLEOTIDE SEQUENCE [LARGE SCALE GENOMIC DNA]</scope>
    <source>
        <strain evidence="13 14">Cbm 6</strain>
    </source>
</reference>
<evidence type="ECO:0000256" key="3">
    <source>
        <dbReference type="ARBA" id="ARBA00005985"/>
    </source>
</evidence>
<dbReference type="InterPro" id="IPR006370">
    <property type="entry name" value="HB_polyprenyltransferase-like"/>
</dbReference>
<evidence type="ECO:0000256" key="11">
    <source>
        <dbReference type="NCBIfam" id="TIGR01474"/>
    </source>
</evidence>
<dbReference type="Gene3D" id="1.10.357.140">
    <property type="entry name" value="UbiA prenyltransferase"/>
    <property type="match status" value="1"/>
</dbReference>
<dbReference type="PROSITE" id="PS00943">
    <property type="entry name" value="UBIA"/>
    <property type="match status" value="1"/>
</dbReference>
<keyword evidence="8 12" id="KW-0812">Transmembrane</keyword>
<evidence type="ECO:0000256" key="10">
    <source>
        <dbReference type="ARBA" id="ARBA00023136"/>
    </source>
</evidence>
<dbReference type="InterPro" id="IPR030470">
    <property type="entry name" value="UbiA_prenylTrfase_CS"/>
</dbReference>